<organism evidence="1 2">
    <name type="scientific">Paenibacillus donghaensis</name>
    <dbReference type="NCBI Taxonomy" id="414771"/>
    <lineage>
        <taxon>Bacteria</taxon>
        <taxon>Bacillati</taxon>
        <taxon>Bacillota</taxon>
        <taxon>Bacilli</taxon>
        <taxon>Bacillales</taxon>
        <taxon>Paenibacillaceae</taxon>
        <taxon>Paenibacillus</taxon>
    </lineage>
</organism>
<dbReference type="EMBL" id="CP021780">
    <property type="protein sequence ID" value="ASA24250.1"/>
    <property type="molecule type" value="Genomic_DNA"/>
</dbReference>
<reference evidence="1 2" key="1">
    <citation type="submission" date="2017-06" db="EMBL/GenBank/DDBJ databases">
        <title>Complete genome sequence of Paenibacillus donghaensis KCTC 13049T isolated from East Sea sediment, South Korea.</title>
        <authorList>
            <person name="Jung B.K."/>
            <person name="Hong S.-J."/>
            <person name="Shin J.-H."/>
        </authorList>
    </citation>
    <scope>NUCLEOTIDE SEQUENCE [LARGE SCALE GENOMIC DNA]</scope>
    <source>
        <strain evidence="1 2">KCTC 13049</strain>
    </source>
</reference>
<dbReference type="Proteomes" id="UP000249890">
    <property type="component" value="Chromosome"/>
</dbReference>
<dbReference type="KEGG" id="pdh:B9T62_27895"/>
<keyword evidence="2" id="KW-1185">Reference proteome</keyword>
<gene>
    <name evidence="1" type="ORF">B9T62_27895</name>
</gene>
<evidence type="ECO:0000313" key="2">
    <source>
        <dbReference type="Proteomes" id="UP000249890"/>
    </source>
</evidence>
<name>A0A2Z2KLD8_9BACL</name>
<dbReference type="AlphaFoldDB" id="A0A2Z2KLD8"/>
<evidence type="ECO:0000313" key="1">
    <source>
        <dbReference type="EMBL" id="ASA24250.1"/>
    </source>
</evidence>
<evidence type="ECO:0008006" key="3">
    <source>
        <dbReference type="Google" id="ProtNLM"/>
    </source>
</evidence>
<dbReference type="SUPFAM" id="SSF53474">
    <property type="entry name" value="alpha/beta-Hydrolases"/>
    <property type="match status" value="1"/>
</dbReference>
<dbReference type="InterPro" id="IPR029058">
    <property type="entry name" value="AB_hydrolase_fold"/>
</dbReference>
<proteinExistence type="predicted"/>
<accession>A0A2Z2KLD8</accession>
<protein>
    <recommendedName>
        <fullName evidence="3">Alpha/beta hydrolase</fullName>
    </recommendedName>
</protein>
<dbReference type="Gene3D" id="3.40.50.1820">
    <property type="entry name" value="alpha/beta hydrolase"/>
    <property type="match status" value="1"/>
</dbReference>
<sequence length="216" mass="24273">MYMYAIAALVNDGFAVITVSAPYEAMFTVLPTGEFLHQSEQMREVENNYPALGKLIDLRIEDLKWLLNAMVKLNAESGMLQGVLDLERIALIGHSLGGTTAAVLLDPSMDLFRAGETEWKHTPSVLVLQRDAVHFARFKELFGEEVVSKYIETEEILVRRLQGKASLIEVKEASHMSFSDLPLFEADQPLSEQTGRIHERINGMLLDVLEQNLKGR</sequence>
<dbReference type="RefSeq" id="WP_087918236.1">
    <property type="nucleotide sequence ID" value="NZ_CP021780.1"/>
</dbReference>